<dbReference type="Pfam" id="PF02311">
    <property type="entry name" value="AraC_binding"/>
    <property type="match status" value="1"/>
</dbReference>
<keyword evidence="2" id="KW-0238">DNA-binding</keyword>
<dbReference type="PROSITE" id="PS01124">
    <property type="entry name" value="HTH_ARAC_FAMILY_2"/>
    <property type="match status" value="1"/>
</dbReference>
<dbReference type="SUPFAM" id="SSF51215">
    <property type="entry name" value="Regulatory protein AraC"/>
    <property type="match status" value="1"/>
</dbReference>
<dbReference type="RefSeq" id="WP_139602382.1">
    <property type="nucleotide sequence ID" value="NZ_VDCQ01000013.1"/>
</dbReference>
<evidence type="ECO:0000256" key="2">
    <source>
        <dbReference type="ARBA" id="ARBA00023125"/>
    </source>
</evidence>
<keyword evidence="6" id="KW-1185">Reference proteome</keyword>
<comment type="caution">
    <text evidence="5">The sequence shown here is derived from an EMBL/GenBank/DDBJ whole genome shotgun (WGS) entry which is preliminary data.</text>
</comment>
<dbReference type="GO" id="GO:0043565">
    <property type="term" value="F:sequence-specific DNA binding"/>
    <property type="evidence" value="ECO:0007669"/>
    <property type="project" value="InterPro"/>
</dbReference>
<dbReference type="EMBL" id="VDCQ01000013">
    <property type="protein sequence ID" value="TNJ66074.1"/>
    <property type="molecule type" value="Genomic_DNA"/>
</dbReference>
<organism evidence="5 6">
    <name type="scientific">Paenibacillus hemerocallicola</name>
    <dbReference type="NCBI Taxonomy" id="1172614"/>
    <lineage>
        <taxon>Bacteria</taxon>
        <taxon>Bacillati</taxon>
        <taxon>Bacillota</taxon>
        <taxon>Bacilli</taxon>
        <taxon>Bacillales</taxon>
        <taxon>Paenibacillaceae</taxon>
        <taxon>Paenibacillus</taxon>
    </lineage>
</organism>
<protein>
    <submittedName>
        <fullName evidence="5">Helix-turn-helix domain-containing protein</fullName>
    </submittedName>
</protein>
<dbReference type="PROSITE" id="PS00041">
    <property type="entry name" value="HTH_ARAC_FAMILY_1"/>
    <property type="match status" value="1"/>
</dbReference>
<dbReference type="Proteomes" id="UP000307943">
    <property type="component" value="Unassembled WGS sequence"/>
</dbReference>
<evidence type="ECO:0000256" key="3">
    <source>
        <dbReference type="ARBA" id="ARBA00023163"/>
    </source>
</evidence>
<reference evidence="5 6" key="1">
    <citation type="submission" date="2019-05" db="EMBL/GenBank/DDBJ databases">
        <title>We sequenced the genome of Paenibacillus hemerocallicola KCTC 33185 for further insight into its adaptation and study the phylogeny of Paenibacillus.</title>
        <authorList>
            <person name="Narsing Rao M.P."/>
        </authorList>
    </citation>
    <scope>NUCLEOTIDE SEQUENCE [LARGE SCALE GENOMIC DNA]</scope>
    <source>
        <strain evidence="5 6">KCTC 33185</strain>
    </source>
</reference>
<dbReference type="Gene3D" id="1.10.10.60">
    <property type="entry name" value="Homeodomain-like"/>
    <property type="match status" value="2"/>
</dbReference>
<dbReference type="GO" id="GO:0003700">
    <property type="term" value="F:DNA-binding transcription factor activity"/>
    <property type="evidence" value="ECO:0007669"/>
    <property type="project" value="InterPro"/>
</dbReference>
<dbReference type="SUPFAM" id="SSF46689">
    <property type="entry name" value="Homeodomain-like"/>
    <property type="match status" value="2"/>
</dbReference>
<proteinExistence type="predicted"/>
<dbReference type="InterPro" id="IPR037923">
    <property type="entry name" value="HTH-like"/>
</dbReference>
<dbReference type="InterPro" id="IPR009057">
    <property type="entry name" value="Homeodomain-like_sf"/>
</dbReference>
<evidence type="ECO:0000256" key="1">
    <source>
        <dbReference type="ARBA" id="ARBA00023015"/>
    </source>
</evidence>
<dbReference type="InterPro" id="IPR018062">
    <property type="entry name" value="HTH_AraC-typ_CS"/>
</dbReference>
<dbReference type="AlphaFoldDB" id="A0A5C4TAG4"/>
<evidence type="ECO:0000259" key="4">
    <source>
        <dbReference type="PROSITE" id="PS01124"/>
    </source>
</evidence>
<dbReference type="SMART" id="SM00342">
    <property type="entry name" value="HTH_ARAC"/>
    <property type="match status" value="1"/>
</dbReference>
<keyword evidence="3" id="KW-0804">Transcription</keyword>
<dbReference type="PANTHER" id="PTHR43280">
    <property type="entry name" value="ARAC-FAMILY TRANSCRIPTIONAL REGULATOR"/>
    <property type="match status" value="1"/>
</dbReference>
<evidence type="ECO:0000313" key="6">
    <source>
        <dbReference type="Proteomes" id="UP000307943"/>
    </source>
</evidence>
<name>A0A5C4TAG4_9BACL</name>
<evidence type="ECO:0000313" key="5">
    <source>
        <dbReference type="EMBL" id="TNJ66074.1"/>
    </source>
</evidence>
<dbReference type="OrthoDB" id="625043at2"/>
<accession>A0A5C4TAG4</accession>
<dbReference type="InterPro" id="IPR003313">
    <property type="entry name" value="AraC-bd"/>
</dbReference>
<gene>
    <name evidence="5" type="ORF">FE784_11680</name>
</gene>
<dbReference type="PANTHER" id="PTHR43280:SF28">
    <property type="entry name" value="HTH-TYPE TRANSCRIPTIONAL ACTIVATOR RHAS"/>
    <property type="match status" value="1"/>
</dbReference>
<sequence length="259" mass="30050">MDIRNILITDIQTLFLVSLTTNERKKINHRSFYGLSFAISGEIVYTLNEKEYISDREHLLFLPKGQSYSLHCTESGLFPLINFEIANAQSFSQIMTFRVRDNLSLHNLFWELEIQAKSGDSKNRLYRMSLLYQLLSYAIIPDEEQQSSPKRFILQPAIEYLENNYDNSNLNNTLLSKKACISEVYFRKLFKEEYGLSPKQYVQKIRINKAKELLRSEYLSVTTVAEMVGYSSIFNFSKAFKTQTGYAPSDYLKGLGDGR</sequence>
<feature type="domain" description="HTH araC/xylS-type" evidence="4">
    <location>
        <begin position="155"/>
        <end position="254"/>
    </location>
</feature>
<dbReference type="Pfam" id="PF12833">
    <property type="entry name" value="HTH_18"/>
    <property type="match status" value="1"/>
</dbReference>
<keyword evidence="1" id="KW-0805">Transcription regulation</keyword>
<dbReference type="InterPro" id="IPR018060">
    <property type="entry name" value="HTH_AraC"/>
</dbReference>